<evidence type="ECO:0000313" key="5">
    <source>
        <dbReference type="EMBL" id="WUX41836.1"/>
    </source>
</evidence>
<comment type="similarity">
    <text evidence="1">Belongs to the DNA polymerase type-Y family.</text>
</comment>
<dbReference type="InterPro" id="IPR053848">
    <property type="entry name" value="IMS_HHH_1"/>
</dbReference>
<dbReference type="InterPro" id="IPR043128">
    <property type="entry name" value="Rev_trsase/Diguanyl_cyclase"/>
</dbReference>
<dbReference type="Pfam" id="PF21999">
    <property type="entry name" value="IMS_HHH_1"/>
    <property type="match status" value="1"/>
</dbReference>
<reference evidence="5" key="1">
    <citation type="submission" date="2022-10" db="EMBL/GenBank/DDBJ databases">
        <title>The complete genomes of actinobacterial strains from the NBC collection.</title>
        <authorList>
            <person name="Joergensen T.S."/>
            <person name="Alvarez Arevalo M."/>
            <person name="Sterndorff E.B."/>
            <person name="Faurdal D."/>
            <person name="Vuksanovic O."/>
            <person name="Mourched A.-S."/>
            <person name="Charusanti P."/>
            <person name="Shaw S."/>
            <person name="Blin K."/>
            <person name="Weber T."/>
        </authorList>
    </citation>
    <scope>NUCLEOTIDE SEQUENCE</scope>
    <source>
        <strain evidence="5">NBC_01436</strain>
    </source>
</reference>
<evidence type="ECO:0000256" key="2">
    <source>
        <dbReference type="ARBA" id="ARBA00022763"/>
    </source>
</evidence>
<dbReference type="PANTHER" id="PTHR35369">
    <property type="entry name" value="BLR3025 PROTEIN-RELATED"/>
    <property type="match status" value="1"/>
</dbReference>
<dbReference type="PANTHER" id="PTHR35369:SF2">
    <property type="entry name" value="BLR3025 PROTEIN"/>
    <property type="match status" value="1"/>
</dbReference>
<protein>
    <recommendedName>
        <fullName evidence="4">UmuC domain-containing protein</fullName>
    </recommendedName>
</protein>
<comment type="function">
    <text evidence="3">Poorly processive, error-prone DNA polymerase involved in untargeted mutagenesis. Copies undamaged DNA at stalled replication forks, which arise in vivo from mismatched or misaligned primer ends. These misaligned primers can be extended by PolIV. Exhibits no 3'-5' exonuclease (proofreading) activity. May be involved in translesional synthesis, in conjunction with the beta clamp from PolIII.</text>
</comment>
<dbReference type="InterPro" id="IPR036775">
    <property type="entry name" value="DNA_pol_Y-fam_lit_finger_sf"/>
</dbReference>
<dbReference type="InterPro" id="IPR050356">
    <property type="entry name" value="SulA_CellDiv_inhibitor"/>
</dbReference>
<dbReference type="SUPFAM" id="SSF56672">
    <property type="entry name" value="DNA/RNA polymerases"/>
    <property type="match status" value="1"/>
</dbReference>
<gene>
    <name evidence="5" type="ORF">OG367_38935</name>
</gene>
<dbReference type="Pfam" id="PF00817">
    <property type="entry name" value="IMS"/>
    <property type="match status" value="1"/>
</dbReference>
<dbReference type="Gene3D" id="1.10.150.20">
    <property type="entry name" value="5' to 3' exonuclease, C-terminal subdomain"/>
    <property type="match status" value="1"/>
</dbReference>
<dbReference type="PROSITE" id="PS50173">
    <property type="entry name" value="UMUC"/>
    <property type="match status" value="1"/>
</dbReference>
<accession>A0ABZ1ZY33</accession>
<dbReference type="InterPro" id="IPR043502">
    <property type="entry name" value="DNA/RNA_pol_sf"/>
</dbReference>
<evidence type="ECO:0000313" key="6">
    <source>
        <dbReference type="Proteomes" id="UP001431926"/>
    </source>
</evidence>
<dbReference type="Gene3D" id="3.30.1490.100">
    <property type="entry name" value="DNA polymerase, Y-family, little finger domain"/>
    <property type="match status" value="1"/>
</dbReference>
<dbReference type="EMBL" id="CP109491">
    <property type="protein sequence ID" value="WUX41836.1"/>
    <property type="molecule type" value="Genomic_DNA"/>
</dbReference>
<name>A0ABZ1ZY33_STRAQ</name>
<dbReference type="SUPFAM" id="SSF100879">
    <property type="entry name" value="Lesion bypass DNA polymerase (Y-family), little finger domain"/>
    <property type="match status" value="1"/>
</dbReference>
<feature type="domain" description="UmuC" evidence="4">
    <location>
        <begin position="27"/>
        <end position="129"/>
    </location>
</feature>
<dbReference type="InterPro" id="IPR017961">
    <property type="entry name" value="DNA_pol_Y-fam_little_finger"/>
</dbReference>
<organism evidence="5 6">
    <name type="scientific">Streptomyces anulatus</name>
    <name type="common">Streptomyces chrysomallus</name>
    <dbReference type="NCBI Taxonomy" id="1892"/>
    <lineage>
        <taxon>Bacteria</taxon>
        <taxon>Bacillati</taxon>
        <taxon>Actinomycetota</taxon>
        <taxon>Actinomycetes</taxon>
        <taxon>Kitasatosporales</taxon>
        <taxon>Streptomycetaceae</taxon>
        <taxon>Streptomyces</taxon>
    </lineage>
</organism>
<dbReference type="Proteomes" id="UP001431926">
    <property type="component" value="Chromosome"/>
</dbReference>
<evidence type="ECO:0000256" key="3">
    <source>
        <dbReference type="ARBA" id="ARBA00025589"/>
    </source>
</evidence>
<proteinExistence type="inferred from homology"/>
<dbReference type="RefSeq" id="WP_329359878.1">
    <property type="nucleotide sequence ID" value="NZ_CP109490.1"/>
</dbReference>
<evidence type="ECO:0000259" key="4">
    <source>
        <dbReference type="PROSITE" id="PS50173"/>
    </source>
</evidence>
<sequence>MTTTTAQQQLRHIVHLRFELPDPARLQDLRPLLEQVTPQVQLLEPDHAVLDVTGALRFWNRDAAEIARLLQLRAAAHHGLRTAAATAPNPMVAAMACVLTPPGHLTTVELDAVAAFLRPRPVRELTGVGPTTARLLIQHGVHTVGDLAGLPLATVQRLLGARTGRTLHDRAHGHDHRPVLTEPVARSTSAEHRFTRDELDPAQHRRALLDLAGQLGTRLRTGAQVAAGFTITVRYADGSTTTRTRALPEATHHTTLLARSAYDLYESLGLQRARVRSITLRGENLSPAEHATRQLTFDHTIDKTLLIEAVQDRARRRYGTDVIKPAALGHPAVRWRYTSM</sequence>
<dbReference type="Pfam" id="PF11799">
    <property type="entry name" value="IMS_C"/>
    <property type="match status" value="1"/>
</dbReference>
<keyword evidence="6" id="KW-1185">Reference proteome</keyword>
<dbReference type="InterPro" id="IPR001126">
    <property type="entry name" value="UmuC"/>
</dbReference>
<evidence type="ECO:0000256" key="1">
    <source>
        <dbReference type="ARBA" id="ARBA00010945"/>
    </source>
</evidence>
<keyword evidence="2" id="KW-0227">DNA damage</keyword>
<dbReference type="Gene3D" id="3.30.70.270">
    <property type="match status" value="1"/>
</dbReference>